<gene>
    <name evidence="1" type="ORF">SPELUC_LOCUS14042</name>
</gene>
<proteinExistence type="predicted"/>
<evidence type="ECO:0000313" key="1">
    <source>
        <dbReference type="EMBL" id="CAG8744549.1"/>
    </source>
</evidence>
<protein>
    <submittedName>
        <fullName evidence="1">11951_t:CDS:1</fullName>
    </submittedName>
</protein>
<reference evidence="1" key="1">
    <citation type="submission" date="2021-06" db="EMBL/GenBank/DDBJ databases">
        <authorList>
            <person name="Kallberg Y."/>
            <person name="Tangrot J."/>
            <person name="Rosling A."/>
        </authorList>
    </citation>
    <scope>NUCLEOTIDE SEQUENCE</scope>
    <source>
        <strain evidence="1">28 12/20/2015</strain>
    </source>
</reference>
<organism evidence="1 2">
    <name type="scientific">Cetraspora pellucida</name>
    <dbReference type="NCBI Taxonomy" id="1433469"/>
    <lineage>
        <taxon>Eukaryota</taxon>
        <taxon>Fungi</taxon>
        <taxon>Fungi incertae sedis</taxon>
        <taxon>Mucoromycota</taxon>
        <taxon>Glomeromycotina</taxon>
        <taxon>Glomeromycetes</taxon>
        <taxon>Diversisporales</taxon>
        <taxon>Gigasporaceae</taxon>
        <taxon>Cetraspora</taxon>
    </lineage>
</organism>
<dbReference type="EMBL" id="CAJVPW010039634">
    <property type="protein sequence ID" value="CAG8744549.1"/>
    <property type="molecule type" value="Genomic_DNA"/>
</dbReference>
<evidence type="ECO:0000313" key="2">
    <source>
        <dbReference type="Proteomes" id="UP000789366"/>
    </source>
</evidence>
<keyword evidence="2" id="KW-1185">Reference proteome</keyword>
<sequence>MKPFNDYLNRHLKELKEKLWKEKLIRIEVEEENLRGEKEKA</sequence>
<accession>A0ACA9QCZ1</accession>
<dbReference type="Proteomes" id="UP000789366">
    <property type="component" value="Unassembled WGS sequence"/>
</dbReference>
<name>A0ACA9QCZ1_9GLOM</name>
<feature type="non-terminal residue" evidence="1">
    <location>
        <position position="41"/>
    </location>
</feature>
<comment type="caution">
    <text evidence="1">The sequence shown here is derived from an EMBL/GenBank/DDBJ whole genome shotgun (WGS) entry which is preliminary data.</text>
</comment>